<dbReference type="PANTHER" id="PTHR45625">
    <property type="entry name" value="PEPTIDYL-PROLYL CIS-TRANS ISOMERASE-RELATED"/>
    <property type="match status" value="1"/>
</dbReference>
<dbReference type="AlphaFoldDB" id="A0A6G6Y8S3"/>
<organism evidence="6 7">
    <name type="scientific">Stakelama tenebrarum</name>
    <dbReference type="NCBI Taxonomy" id="2711215"/>
    <lineage>
        <taxon>Bacteria</taxon>
        <taxon>Pseudomonadati</taxon>
        <taxon>Pseudomonadota</taxon>
        <taxon>Alphaproteobacteria</taxon>
        <taxon>Sphingomonadales</taxon>
        <taxon>Sphingomonadaceae</taxon>
        <taxon>Stakelama</taxon>
    </lineage>
</organism>
<keyword evidence="7" id="KW-1185">Reference proteome</keyword>
<keyword evidence="4" id="KW-0732">Signal</keyword>
<dbReference type="Pfam" id="PF00160">
    <property type="entry name" value="Pro_isomerase"/>
    <property type="match status" value="1"/>
</dbReference>
<dbReference type="KEGG" id="spzr:G5C33_15035"/>
<evidence type="ECO:0000256" key="2">
    <source>
        <dbReference type="ARBA" id="ARBA00023110"/>
    </source>
</evidence>
<feature type="chain" id="PRO_5026321724" description="peptidylprolyl isomerase" evidence="4">
    <location>
        <begin position="22"/>
        <end position="210"/>
    </location>
</feature>
<dbReference type="Gene3D" id="2.40.100.10">
    <property type="entry name" value="Cyclophilin-like"/>
    <property type="match status" value="1"/>
</dbReference>
<accession>A0A6G6Y8S3</accession>
<evidence type="ECO:0000259" key="5">
    <source>
        <dbReference type="PROSITE" id="PS50072"/>
    </source>
</evidence>
<name>A0A6G6Y8S3_9SPHN</name>
<dbReference type="GO" id="GO:0003755">
    <property type="term" value="F:peptidyl-prolyl cis-trans isomerase activity"/>
    <property type="evidence" value="ECO:0007669"/>
    <property type="project" value="UniProtKB-KW"/>
</dbReference>
<dbReference type="InterPro" id="IPR029000">
    <property type="entry name" value="Cyclophilin-like_dom_sf"/>
</dbReference>
<feature type="signal peptide" evidence="4">
    <location>
        <begin position="1"/>
        <end position="21"/>
    </location>
</feature>
<dbReference type="EMBL" id="CP049109">
    <property type="protein sequence ID" value="QIG80973.1"/>
    <property type="molecule type" value="Genomic_DNA"/>
</dbReference>
<dbReference type="RefSeq" id="WP_165327899.1">
    <property type="nucleotide sequence ID" value="NZ_CP049109.1"/>
</dbReference>
<dbReference type="InterPro" id="IPR002130">
    <property type="entry name" value="Cyclophilin-type_PPIase_dom"/>
</dbReference>
<evidence type="ECO:0000313" key="7">
    <source>
        <dbReference type="Proteomes" id="UP000501568"/>
    </source>
</evidence>
<proteinExistence type="predicted"/>
<gene>
    <name evidence="6" type="ORF">G5C33_15035</name>
</gene>
<sequence>MMRWIASLMAMLLLAAMPASAQEVVQELPPPATDRVALETSAGRIVLEIETDRAPVTAANFLRYVDNGRLDGTKFYRVVKVDTHWGFVQFGVQGERGRTYPPIAHEPTTRTGLTHSDGTITVARREPGTAQGEFVIVLGDQSGAFDAHPEAEGDGDKLGNAAFGRVVEGMDVLLAIFDAPVSETATVGGTFQGQVPEEQVTIIDAERVGE</sequence>
<keyword evidence="2" id="KW-0697">Rotamase</keyword>
<dbReference type="PANTHER" id="PTHR45625:SF4">
    <property type="entry name" value="PEPTIDYLPROLYL ISOMERASE DOMAIN AND WD REPEAT-CONTAINING PROTEIN 1"/>
    <property type="match status" value="1"/>
</dbReference>
<dbReference type="PROSITE" id="PS50072">
    <property type="entry name" value="CSA_PPIASE_2"/>
    <property type="match status" value="1"/>
</dbReference>
<evidence type="ECO:0000256" key="3">
    <source>
        <dbReference type="ARBA" id="ARBA00023235"/>
    </source>
</evidence>
<protein>
    <recommendedName>
        <fullName evidence="1">peptidylprolyl isomerase</fullName>
        <ecNumber evidence="1">5.2.1.8</ecNumber>
    </recommendedName>
</protein>
<evidence type="ECO:0000313" key="6">
    <source>
        <dbReference type="EMBL" id="QIG80973.1"/>
    </source>
</evidence>
<evidence type="ECO:0000256" key="4">
    <source>
        <dbReference type="SAM" id="SignalP"/>
    </source>
</evidence>
<dbReference type="SUPFAM" id="SSF50891">
    <property type="entry name" value="Cyclophilin-like"/>
    <property type="match status" value="1"/>
</dbReference>
<evidence type="ECO:0000256" key="1">
    <source>
        <dbReference type="ARBA" id="ARBA00013194"/>
    </source>
</evidence>
<dbReference type="Proteomes" id="UP000501568">
    <property type="component" value="Chromosome"/>
</dbReference>
<keyword evidence="3 6" id="KW-0413">Isomerase</keyword>
<dbReference type="EC" id="5.2.1.8" evidence="1"/>
<dbReference type="InterPro" id="IPR044666">
    <property type="entry name" value="Cyclophilin_A-like"/>
</dbReference>
<reference evidence="6 7" key="1">
    <citation type="submission" date="2020-02" db="EMBL/GenBank/DDBJ databases">
        <authorList>
            <person name="Zheng R.K."/>
            <person name="Sun C.M."/>
        </authorList>
    </citation>
    <scope>NUCLEOTIDE SEQUENCE [LARGE SCALE GENOMIC DNA]</scope>
    <source>
        <strain evidence="7">zrk23</strain>
    </source>
</reference>
<feature type="domain" description="PPIase cyclophilin-type" evidence="5">
    <location>
        <begin position="32"/>
        <end position="207"/>
    </location>
</feature>